<organism evidence="1 2">
    <name type="scientific">Algoriphagus alkaliphilus</name>
    <dbReference type="NCBI Taxonomy" id="279824"/>
    <lineage>
        <taxon>Bacteria</taxon>
        <taxon>Pseudomonadati</taxon>
        <taxon>Bacteroidota</taxon>
        <taxon>Cytophagia</taxon>
        <taxon>Cytophagales</taxon>
        <taxon>Cyclobacteriaceae</taxon>
        <taxon>Algoriphagus</taxon>
    </lineage>
</organism>
<proteinExistence type="predicted"/>
<accession>A0A1G5YJA1</accession>
<keyword evidence="2" id="KW-1185">Reference proteome</keyword>
<dbReference type="RefSeq" id="WP_092730576.1">
    <property type="nucleotide sequence ID" value="NZ_FMXE01000017.1"/>
</dbReference>
<evidence type="ECO:0000313" key="2">
    <source>
        <dbReference type="Proteomes" id="UP000198756"/>
    </source>
</evidence>
<dbReference type="AlphaFoldDB" id="A0A1G5YJA1"/>
<name>A0A1G5YJA1_9BACT</name>
<dbReference type="STRING" id="279824.SAMN03080617_02577"/>
<dbReference type="Proteomes" id="UP000198756">
    <property type="component" value="Unassembled WGS sequence"/>
</dbReference>
<protein>
    <submittedName>
        <fullName evidence="1">Uncharacterized protein</fullName>
    </submittedName>
</protein>
<dbReference type="OrthoDB" id="660041at2"/>
<reference evidence="2" key="1">
    <citation type="submission" date="2016-10" db="EMBL/GenBank/DDBJ databases">
        <authorList>
            <person name="Varghese N."/>
            <person name="Submissions S."/>
        </authorList>
    </citation>
    <scope>NUCLEOTIDE SEQUENCE [LARGE SCALE GENOMIC DNA]</scope>
    <source>
        <strain evidence="2">DSM 22703</strain>
    </source>
</reference>
<gene>
    <name evidence="1" type="ORF">SAMN03080617_02577</name>
</gene>
<evidence type="ECO:0000313" key="1">
    <source>
        <dbReference type="EMBL" id="SDA82422.1"/>
    </source>
</evidence>
<dbReference type="EMBL" id="FMXE01000017">
    <property type="protein sequence ID" value="SDA82422.1"/>
    <property type="molecule type" value="Genomic_DNA"/>
</dbReference>
<sequence length="236" mass="26212">MFKFKAFRAIDEPGRCEKFVKGHADVLKQYGVTKVTSSNNDWILNPFVYVVTVELEDTGEVVSGLRIHIAHPDYPLPMEMAVSQVDHKIFDLVKGYSIKGTGEVSGLWNSKSISGYGVGAVLLIRAGIAIVTQLKLGSLLALVAEYTLKPSLQKGFEIEEGIGNSGTFFYPKLDLVATSIVMKDPDRLPNADPNERKIIQDLRNNLQCVKTEVGPKGEFLVEYDLLLLNPDWRKDV</sequence>